<gene>
    <name evidence="1" type="ORF">UFOPK3010_01249</name>
</gene>
<proteinExistence type="predicted"/>
<evidence type="ECO:0000313" key="1">
    <source>
        <dbReference type="EMBL" id="CAB4812670.1"/>
    </source>
</evidence>
<sequence>MSDIDGLDIVREIEAEHLAVEVRLGFEGSFDRGGLAETVLFAFEFEVRPGHAVGIKRFNNHLRLVRRNNFVLEALQNNQRAFEIFDVMDR</sequence>
<organism evidence="1">
    <name type="scientific">freshwater metagenome</name>
    <dbReference type="NCBI Taxonomy" id="449393"/>
    <lineage>
        <taxon>unclassified sequences</taxon>
        <taxon>metagenomes</taxon>
        <taxon>ecological metagenomes</taxon>
    </lineage>
</organism>
<dbReference type="AlphaFoldDB" id="A0A6J6YT72"/>
<protein>
    <submittedName>
        <fullName evidence="1">Unannotated protein</fullName>
    </submittedName>
</protein>
<dbReference type="EMBL" id="CAFAAM010000184">
    <property type="protein sequence ID" value="CAB4812670.1"/>
    <property type="molecule type" value="Genomic_DNA"/>
</dbReference>
<reference evidence="1" key="1">
    <citation type="submission" date="2020-05" db="EMBL/GenBank/DDBJ databases">
        <authorList>
            <person name="Chiriac C."/>
            <person name="Salcher M."/>
            <person name="Ghai R."/>
            <person name="Kavagutti S V."/>
        </authorList>
    </citation>
    <scope>NUCLEOTIDE SEQUENCE</scope>
</reference>
<name>A0A6J6YT72_9ZZZZ</name>
<accession>A0A6J6YT72</accession>